<comment type="cofactor">
    <cofactor evidence="3">
        <name>Co(2+)</name>
        <dbReference type="ChEBI" id="CHEBI:48828"/>
    </cofactor>
</comment>
<dbReference type="RefSeq" id="WP_004766083.1">
    <property type="nucleotide sequence ID" value="NZ_AHMY02000051.1"/>
</dbReference>
<dbReference type="PROSITE" id="PS01086">
    <property type="entry name" value="RIBUL_P_3_EPIMER_2"/>
    <property type="match status" value="1"/>
</dbReference>
<dbReference type="InterPro" id="IPR011060">
    <property type="entry name" value="RibuloseP-bd_barrel"/>
</dbReference>
<keyword evidence="8 13" id="KW-0479">Metal-binding</keyword>
<feature type="binding site" evidence="13">
    <location>
        <position position="33"/>
    </location>
    <ligand>
        <name>a divalent metal cation</name>
        <dbReference type="ChEBI" id="CHEBI:60240"/>
    </ligand>
</feature>
<evidence type="ECO:0000256" key="12">
    <source>
        <dbReference type="PIRSR" id="PIRSR001461-1"/>
    </source>
</evidence>
<feature type="active site" description="Proton acceptor" evidence="12">
    <location>
        <position position="33"/>
    </location>
</feature>
<feature type="binding site" evidence="14">
    <location>
        <position position="173"/>
    </location>
    <ligand>
        <name>substrate</name>
    </ligand>
</feature>
<dbReference type="EC" id="5.1.3.1" evidence="7 10"/>
<keyword evidence="11" id="KW-0119">Carbohydrate metabolism</keyword>
<protein>
    <recommendedName>
        <fullName evidence="7 10">Ribulose-phosphate 3-epimerase</fullName>
        <ecNumber evidence="7 10">5.1.3.1</ecNumber>
    </recommendedName>
</protein>
<evidence type="ECO:0000256" key="4">
    <source>
        <dbReference type="ARBA" id="ARBA00001947"/>
    </source>
</evidence>
<evidence type="ECO:0000256" key="1">
    <source>
        <dbReference type="ARBA" id="ARBA00001782"/>
    </source>
</evidence>
<dbReference type="GO" id="GO:0005975">
    <property type="term" value="P:carbohydrate metabolic process"/>
    <property type="evidence" value="ECO:0007669"/>
    <property type="project" value="InterPro"/>
</dbReference>
<feature type="binding site" evidence="14">
    <location>
        <position position="6"/>
    </location>
    <ligand>
        <name>substrate</name>
    </ligand>
</feature>
<dbReference type="Pfam" id="PF00834">
    <property type="entry name" value="Ribul_P_3_epim"/>
    <property type="match status" value="1"/>
</dbReference>
<feature type="binding site" evidence="13">
    <location>
        <position position="64"/>
    </location>
    <ligand>
        <name>a divalent metal cation</name>
        <dbReference type="ChEBI" id="CHEBI:60240"/>
    </ligand>
</feature>
<keyword evidence="9 11" id="KW-0413">Isomerase</keyword>
<comment type="catalytic activity">
    <reaction evidence="1 11">
        <text>D-ribulose 5-phosphate = D-xylulose 5-phosphate</text>
        <dbReference type="Rhea" id="RHEA:13677"/>
        <dbReference type="ChEBI" id="CHEBI:57737"/>
        <dbReference type="ChEBI" id="CHEBI:58121"/>
        <dbReference type="EC" id="5.1.3.1"/>
    </reaction>
</comment>
<feature type="binding site" evidence="14">
    <location>
        <begin position="140"/>
        <end position="143"/>
    </location>
    <ligand>
        <name>substrate</name>
    </ligand>
</feature>
<keyword evidence="13" id="KW-0862">Zinc</keyword>
<comment type="cofactor">
    <cofactor evidence="13">
        <name>a divalent metal cation</name>
        <dbReference type="ChEBI" id="CHEBI:60240"/>
    </cofactor>
    <text evidence="13">Binds 1 divalent metal cation per subunit.</text>
</comment>
<keyword evidence="13" id="KW-0464">Manganese</keyword>
<evidence type="ECO:0000256" key="6">
    <source>
        <dbReference type="ARBA" id="ARBA00009541"/>
    </source>
</evidence>
<comment type="cofactor">
    <cofactor evidence="4">
        <name>Zn(2+)</name>
        <dbReference type="ChEBI" id="CHEBI:29105"/>
    </cofactor>
</comment>
<dbReference type="NCBIfam" id="TIGR01163">
    <property type="entry name" value="rpe"/>
    <property type="match status" value="1"/>
</dbReference>
<dbReference type="Gene3D" id="3.20.20.70">
    <property type="entry name" value="Aldolase class I"/>
    <property type="match status" value="1"/>
</dbReference>
<evidence type="ECO:0000313" key="16">
    <source>
        <dbReference type="Proteomes" id="UP000006253"/>
    </source>
</evidence>
<dbReference type="AlphaFoldDB" id="A0A0E2BBX2"/>
<evidence type="ECO:0000256" key="9">
    <source>
        <dbReference type="ARBA" id="ARBA00023235"/>
    </source>
</evidence>
<dbReference type="PANTHER" id="PTHR11749">
    <property type="entry name" value="RIBULOSE-5-PHOSPHATE-3-EPIMERASE"/>
    <property type="match status" value="1"/>
</dbReference>
<dbReference type="GO" id="GO:0004750">
    <property type="term" value="F:D-ribulose-phosphate 3-epimerase activity"/>
    <property type="evidence" value="ECO:0007669"/>
    <property type="project" value="UniProtKB-UniRule"/>
</dbReference>
<name>A0A0E2BBX2_9LEPT</name>
<evidence type="ECO:0000256" key="14">
    <source>
        <dbReference type="PIRSR" id="PIRSR001461-3"/>
    </source>
</evidence>
<dbReference type="GO" id="GO:0005737">
    <property type="term" value="C:cytoplasm"/>
    <property type="evidence" value="ECO:0007669"/>
    <property type="project" value="UniProtKB-ARBA"/>
</dbReference>
<accession>A0A0E2BBX2</accession>
<feature type="binding site" evidence="13">
    <location>
        <position position="31"/>
    </location>
    <ligand>
        <name>a divalent metal cation</name>
        <dbReference type="ChEBI" id="CHEBI:60240"/>
    </ligand>
</feature>
<sequence>MKISASILATKLTELAKTVSDYDPTAIDLIHMDVMDGNFVPQISFGEALTKEVKSLTSIPLDVHLMVTKPENHVFKYYEFNPYCITFHIETTDFPIRLAQEIKSHGTKVGISLNPGTPVSSLENVLPYVDLILLMTVEPGFYGQKFIVNGMDKIRKVKELIGSRPVELEVDGGVNDTNIEELKKNGVDIVVVGAGLYKTGNPVENAKNLKYLAASI</sequence>
<feature type="active site" description="Proton donor" evidence="12">
    <location>
        <position position="171"/>
    </location>
</feature>
<dbReference type="Proteomes" id="UP000006253">
    <property type="component" value="Unassembled WGS sequence"/>
</dbReference>
<comment type="similarity">
    <text evidence="6 11">Belongs to the ribulose-phosphate 3-epimerase family.</text>
</comment>
<dbReference type="InterPro" id="IPR000056">
    <property type="entry name" value="Ribul_P_3_epim-like"/>
</dbReference>
<dbReference type="GO" id="GO:0046872">
    <property type="term" value="F:metal ion binding"/>
    <property type="evidence" value="ECO:0007669"/>
    <property type="project" value="UniProtKB-KW"/>
</dbReference>
<evidence type="ECO:0000256" key="11">
    <source>
        <dbReference type="PIRNR" id="PIRNR001461"/>
    </source>
</evidence>
<dbReference type="InterPro" id="IPR026019">
    <property type="entry name" value="Ribul_P_3_epim"/>
</dbReference>
<evidence type="ECO:0000256" key="8">
    <source>
        <dbReference type="ARBA" id="ARBA00022723"/>
    </source>
</evidence>
<proteinExistence type="inferred from homology"/>
<comment type="cofactor">
    <cofactor evidence="2">
        <name>Mn(2+)</name>
        <dbReference type="ChEBI" id="CHEBI:29035"/>
    </cofactor>
</comment>
<gene>
    <name evidence="15" type="primary">rpe</name>
    <name evidence="15" type="ORF">LEP1GSC081_1886</name>
</gene>
<feature type="binding site" evidence="13">
    <location>
        <position position="171"/>
    </location>
    <ligand>
        <name>a divalent metal cation</name>
        <dbReference type="ChEBI" id="CHEBI:60240"/>
    </ligand>
</feature>
<evidence type="ECO:0000256" key="7">
    <source>
        <dbReference type="ARBA" id="ARBA00013188"/>
    </source>
</evidence>
<comment type="cofactor">
    <cofactor evidence="5">
        <name>Fe(2+)</name>
        <dbReference type="ChEBI" id="CHEBI:29033"/>
    </cofactor>
</comment>
<evidence type="ECO:0000256" key="13">
    <source>
        <dbReference type="PIRSR" id="PIRSR001461-2"/>
    </source>
</evidence>
<evidence type="ECO:0000256" key="5">
    <source>
        <dbReference type="ARBA" id="ARBA00001954"/>
    </source>
</evidence>
<keyword evidence="13" id="KW-0170">Cobalt</keyword>
<dbReference type="FunFam" id="3.20.20.70:FF:000004">
    <property type="entry name" value="Ribulose-phosphate 3-epimerase"/>
    <property type="match status" value="1"/>
</dbReference>
<evidence type="ECO:0000256" key="2">
    <source>
        <dbReference type="ARBA" id="ARBA00001936"/>
    </source>
</evidence>
<reference evidence="15 16" key="1">
    <citation type="submission" date="2012-10" db="EMBL/GenBank/DDBJ databases">
        <authorList>
            <person name="Harkins D.M."/>
            <person name="Durkin A.S."/>
            <person name="Brinkac L.M."/>
            <person name="Selengut J.D."/>
            <person name="Sanka R."/>
            <person name="DePew J."/>
            <person name="Purushe J."/>
            <person name="Peacock S.J."/>
            <person name="Thaipadungpanit J."/>
            <person name="Wuthiekanun V.W."/>
            <person name="Day N.P."/>
            <person name="Vinetz J.M."/>
            <person name="Sutton G.G."/>
            <person name="Nelson W.C."/>
            <person name="Fouts D.E."/>
        </authorList>
    </citation>
    <scope>NUCLEOTIDE SEQUENCE [LARGE SCALE GENOMIC DNA]</scope>
    <source>
        <strain evidence="15 16">H1</strain>
    </source>
</reference>
<dbReference type="GO" id="GO:0006098">
    <property type="term" value="P:pentose-phosphate shunt"/>
    <property type="evidence" value="ECO:0007669"/>
    <property type="project" value="UniProtKB-UniRule"/>
</dbReference>
<dbReference type="InterPro" id="IPR013785">
    <property type="entry name" value="Aldolase_TIM"/>
</dbReference>
<evidence type="ECO:0000256" key="10">
    <source>
        <dbReference type="NCBIfam" id="TIGR01163"/>
    </source>
</evidence>
<dbReference type="CDD" id="cd00429">
    <property type="entry name" value="RPE"/>
    <property type="match status" value="1"/>
</dbReference>
<evidence type="ECO:0000256" key="3">
    <source>
        <dbReference type="ARBA" id="ARBA00001941"/>
    </source>
</evidence>
<feature type="binding site" evidence="14">
    <location>
        <position position="64"/>
    </location>
    <ligand>
        <name>substrate</name>
    </ligand>
</feature>
<evidence type="ECO:0000313" key="15">
    <source>
        <dbReference type="EMBL" id="EKO14658.1"/>
    </source>
</evidence>
<dbReference type="PIRSF" id="PIRSF001461">
    <property type="entry name" value="RPE"/>
    <property type="match status" value="1"/>
</dbReference>
<dbReference type="NCBIfam" id="NF004076">
    <property type="entry name" value="PRK05581.1-4"/>
    <property type="match status" value="1"/>
</dbReference>
<dbReference type="EMBL" id="AHMY02000051">
    <property type="protein sequence ID" value="EKO14658.1"/>
    <property type="molecule type" value="Genomic_DNA"/>
</dbReference>
<organism evidence="15 16">
    <name type="scientific">Leptospira kirschneri str. H1</name>
    <dbReference type="NCBI Taxonomy" id="1049966"/>
    <lineage>
        <taxon>Bacteria</taxon>
        <taxon>Pseudomonadati</taxon>
        <taxon>Spirochaetota</taxon>
        <taxon>Spirochaetia</taxon>
        <taxon>Leptospirales</taxon>
        <taxon>Leptospiraceae</taxon>
        <taxon>Leptospira</taxon>
    </lineage>
</organism>
<dbReference type="SUPFAM" id="SSF51366">
    <property type="entry name" value="Ribulose-phoshate binding barrel"/>
    <property type="match status" value="1"/>
</dbReference>
<comment type="caution">
    <text evidence="15">The sequence shown here is derived from an EMBL/GenBank/DDBJ whole genome shotgun (WGS) entry which is preliminary data.</text>
</comment>